<keyword evidence="2" id="KW-0732">Signal</keyword>
<protein>
    <recommendedName>
        <fullName evidence="5">Right handed beta helix domain-containing protein</fullName>
    </recommendedName>
</protein>
<feature type="region of interest" description="Disordered" evidence="1">
    <location>
        <begin position="93"/>
        <end position="131"/>
    </location>
</feature>
<sequence>MTRRTFIAFIILLSSATAWSDQADIYDQSEFTRMQSTASSRSGVERMNSASSGSGEEDRRNEQAQLSRPPDLLHLLSKLIPCQDCPLSDALELRSSTRSPPSTDYGRLGASLEARSYRHPDSAPLATPRRLEESSGCPATCNGYSCDEVSAARPEYTCAALEVQGGCDCSGCACPNDTPQPPLPPPPPTPSAPSGCPATCNGYSCDEVSAARPEYTCAALEVQGGCDCSGCACPNDTPQPPLPPPPPTPSAPSMPLSPPQPPDAPPVTVSNGIATITDPMYAEQQLRMALEDEGVHAVQLYTSLVLSEALPSVSRAFEVNGSCPGNGTEPEIECEIHGGGRVRLFAVEKGGELQLSNLALRGGLDELQGGGLLLAESAKGVLRWCIIEGCHAEQGQGGGVSLESAHVELYDCQVVGNTGGWEGTQA</sequence>
<evidence type="ECO:0000313" key="4">
    <source>
        <dbReference type="Proteomes" id="UP001190700"/>
    </source>
</evidence>
<feature type="region of interest" description="Disordered" evidence="1">
    <location>
        <begin position="239"/>
        <end position="270"/>
    </location>
</feature>
<feature type="compositionally biased region" description="Polar residues" evidence="1">
    <location>
        <begin position="34"/>
        <end position="54"/>
    </location>
</feature>
<dbReference type="EMBL" id="LGRX02014539">
    <property type="protein sequence ID" value="KAK3264457.1"/>
    <property type="molecule type" value="Genomic_DNA"/>
</dbReference>
<evidence type="ECO:0000256" key="1">
    <source>
        <dbReference type="SAM" id="MobiDB-lite"/>
    </source>
</evidence>
<evidence type="ECO:0000256" key="2">
    <source>
        <dbReference type="SAM" id="SignalP"/>
    </source>
</evidence>
<reference evidence="3 4" key="1">
    <citation type="journal article" date="2015" name="Genome Biol. Evol.">
        <title>Comparative Genomics of a Bacterivorous Green Alga Reveals Evolutionary Causalities and Consequences of Phago-Mixotrophic Mode of Nutrition.</title>
        <authorList>
            <person name="Burns J.A."/>
            <person name="Paasch A."/>
            <person name="Narechania A."/>
            <person name="Kim E."/>
        </authorList>
    </citation>
    <scope>NUCLEOTIDE SEQUENCE [LARGE SCALE GENOMIC DNA]</scope>
    <source>
        <strain evidence="3 4">PLY_AMNH</strain>
    </source>
</reference>
<name>A0AAE0FQY9_9CHLO</name>
<organism evidence="3 4">
    <name type="scientific">Cymbomonas tetramitiformis</name>
    <dbReference type="NCBI Taxonomy" id="36881"/>
    <lineage>
        <taxon>Eukaryota</taxon>
        <taxon>Viridiplantae</taxon>
        <taxon>Chlorophyta</taxon>
        <taxon>Pyramimonadophyceae</taxon>
        <taxon>Pyramimonadales</taxon>
        <taxon>Pyramimonadaceae</taxon>
        <taxon>Cymbomonas</taxon>
    </lineage>
</organism>
<dbReference type="AlphaFoldDB" id="A0AAE0FQY9"/>
<keyword evidence="4" id="KW-1185">Reference proteome</keyword>
<proteinExistence type="predicted"/>
<evidence type="ECO:0000313" key="3">
    <source>
        <dbReference type="EMBL" id="KAK3264457.1"/>
    </source>
</evidence>
<accession>A0AAE0FQY9</accession>
<dbReference type="Proteomes" id="UP001190700">
    <property type="component" value="Unassembled WGS sequence"/>
</dbReference>
<evidence type="ECO:0008006" key="5">
    <source>
        <dbReference type="Google" id="ProtNLM"/>
    </source>
</evidence>
<feature type="chain" id="PRO_5041907033" description="Right handed beta helix domain-containing protein" evidence="2">
    <location>
        <begin position="21"/>
        <end position="426"/>
    </location>
</feature>
<feature type="signal peptide" evidence="2">
    <location>
        <begin position="1"/>
        <end position="20"/>
    </location>
</feature>
<feature type="compositionally biased region" description="Pro residues" evidence="1">
    <location>
        <begin position="239"/>
        <end position="265"/>
    </location>
</feature>
<feature type="region of interest" description="Disordered" evidence="1">
    <location>
        <begin position="34"/>
        <end position="66"/>
    </location>
</feature>
<gene>
    <name evidence="3" type="ORF">CYMTET_26811</name>
</gene>
<comment type="caution">
    <text evidence="3">The sequence shown here is derived from an EMBL/GenBank/DDBJ whole genome shotgun (WGS) entry which is preliminary data.</text>
</comment>